<evidence type="ECO:0000256" key="7">
    <source>
        <dbReference type="SAM" id="MobiDB-lite"/>
    </source>
</evidence>
<protein>
    <recommendedName>
        <fullName evidence="6">GDT1 family protein</fullName>
    </recommendedName>
</protein>
<dbReference type="GO" id="GO:0005384">
    <property type="term" value="F:manganese ion transmembrane transporter activity"/>
    <property type="evidence" value="ECO:0007669"/>
    <property type="project" value="TreeGrafter"/>
</dbReference>
<dbReference type="GO" id="GO:0015085">
    <property type="term" value="F:calcium ion transmembrane transporter activity"/>
    <property type="evidence" value="ECO:0007669"/>
    <property type="project" value="TreeGrafter"/>
</dbReference>
<dbReference type="Pfam" id="PF01169">
    <property type="entry name" value="GDT1"/>
    <property type="match status" value="2"/>
</dbReference>
<evidence type="ECO:0000256" key="3">
    <source>
        <dbReference type="ARBA" id="ARBA00022692"/>
    </source>
</evidence>
<dbReference type="PANTHER" id="PTHR12608:SF7">
    <property type="entry name" value="PROTEIN PAM71-HOMOLOG, CHLOROPLASTIC"/>
    <property type="match status" value="1"/>
</dbReference>
<gene>
    <name evidence="8" type="ORF">HXX76_003430</name>
</gene>
<proteinExistence type="inferred from homology"/>
<accession>A0A835W5Y6</accession>
<evidence type="ECO:0000256" key="1">
    <source>
        <dbReference type="ARBA" id="ARBA00004141"/>
    </source>
</evidence>
<organism evidence="8 9">
    <name type="scientific">Chlamydomonas incerta</name>
    <dbReference type="NCBI Taxonomy" id="51695"/>
    <lineage>
        <taxon>Eukaryota</taxon>
        <taxon>Viridiplantae</taxon>
        <taxon>Chlorophyta</taxon>
        <taxon>core chlorophytes</taxon>
        <taxon>Chlorophyceae</taxon>
        <taxon>CS clade</taxon>
        <taxon>Chlamydomonadales</taxon>
        <taxon>Chlamydomonadaceae</taxon>
        <taxon>Chlamydomonas</taxon>
    </lineage>
</organism>
<comment type="caution">
    <text evidence="8">The sequence shown here is derived from an EMBL/GenBank/DDBJ whole genome shotgun (WGS) entry which is preliminary data.</text>
</comment>
<feature type="transmembrane region" description="Helical" evidence="6">
    <location>
        <begin position="98"/>
        <end position="117"/>
    </location>
</feature>
<keyword evidence="9" id="KW-1185">Reference proteome</keyword>
<dbReference type="GO" id="GO:0032468">
    <property type="term" value="P:Golgi calcium ion homeostasis"/>
    <property type="evidence" value="ECO:0007669"/>
    <property type="project" value="TreeGrafter"/>
</dbReference>
<dbReference type="GO" id="GO:0032472">
    <property type="term" value="P:Golgi calcium ion transport"/>
    <property type="evidence" value="ECO:0007669"/>
    <property type="project" value="TreeGrafter"/>
</dbReference>
<dbReference type="EMBL" id="JAEHOC010000005">
    <property type="protein sequence ID" value="KAG2441822.1"/>
    <property type="molecule type" value="Genomic_DNA"/>
</dbReference>
<evidence type="ECO:0000256" key="4">
    <source>
        <dbReference type="ARBA" id="ARBA00022989"/>
    </source>
</evidence>
<dbReference type="InterPro" id="IPR001727">
    <property type="entry name" value="GDT1-like"/>
</dbReference>
<dbReference type="Proteomes" id="UP000650467">
    <property type="component" value="Unassembled WGS sequence"/>
</dbReference>
<evidence type="ECO:0000313" key="9">
    <source>
        <dbReference type="Proteomes" id="UP000650467"/>
    </source>
</evidence>
<feature type="transmembrane region" description="Helical" evidence="6">
    <location>
        <begin position="347"/>
        <end position="367"/>
    </location>
</feature>
<feature type="transmembrane region" description="Helical" evidence="6">
    <location>
        <begin position="315"/>
        <end position="340"/>
    </location>
</feature>
<evidence type="ECO:0000313" key="8">
    <source>
        <dbReference type="EMBL" id="KAG2441822.1"/>
    </source>
</evidence>
<feature type="transmembrane region" description="Helical" evidence="6">
    <location>
        <begin position="168"/>
        <end position="191"/>
    </location>
</feature>
<feature type="region of interest" description="Disordered" evidence="7">
    <location>
        <begin position="1"/>
        <end position="20"/>
    </location>
</feature>
<dbReference type="OrthoDB" id="442680at2759"/>
<comment type="similarity">
    <text evidence="2 6">Belongs to the GDT1 family.</text>
</comment>
<sequence length="368" mass="37161">MKTLLSSPGRAGTGVAPQHRSRRFNDCGRCLALPSRPRATAPAHYGPLAEEAGLAPSLVRPPWVLPVRPRYAVCAAAVDAGAASSPAPGSDDGRQHALAAPAIAAGLLLAAAGAFLISTPGQALRANLAAGPLGSSGCLAAFSLISLSELGDKTFFISAILAARIGRAMSFAGSLAALALLTVVNVAIGTMCARCPDTLLSRLQLPVAELASIAVLGFFGLRAIKDGLKGDSKQPMAASPSATPPVAPPPVQPTEFEGARSAVRGMTTVDMMGGRGSYRSPMAVFFEVASLIFQAEWGDRSMLATIALASSHSPVGVAVGAIGGHAVATGIAVVGGAIAGKYVSERTINLISGTLFLVFAAVTAYGLL</sequence>
<keyword evidence="3 6" id="KW-0812">Transmembrane</keyword>
<dbReference type="GO" id="GO:0009507">
    <property type="term" value="C:chloroplast"/>
    <property type="evidence" value="ECO:0007669"/>
    <property type="project" value="TreeGrafter"/>
</dbReference>
<feature type="transmembrane region" description="Helical" evidence="6">
    <location>
        <begin position="129"/>
        <end position="147"/>
    </location>
</feature>
<evidence type="ECO:0000256" key="5">
    <source>
        <dbReference type="ARBA" id="ARBA00023136"/>
    </source>
</evidence>
<dbReference type="PANTHER" id="PTHR12608">
    <property type="entry name" value="TRANSMEMBRANE PROTEIN HTP-1 RELATED"/>
    <property type="match status" value="1"/>
</dbReference>
<feature type="transmembrane region" description="Helical" evidence="6">
    <location>
        <begin position="276"/>
        <end position="295"/>
    </location>
</feature>
<keyword evidence="5 6" id="KW-0472">Membrane</keyword>
<dbReference type="AlphaFoldDB" id="A0A835W5Y6"/>
<dbReference type="GO" id="GO:0005794">
    <property type="term" value="C:Golgi apparatus"/>
    <property type="evidence" value="ECO:0007669"/>
    <property type="project" value="TreeGrafter"/>
</dbReference>
<feature type="transmembrane region" description="Helical" evidence="6">
    <location>
        <begin position="203"/>
        <end position="224"/>
    </location>
</feature>
<comment type="subcellular location">
    <subcellularLocation>
        <location evidence="1 6">Membrane</location>
        <topology evidence="1 6">Multi-pass membrane protein</topology>
    </subcellularLocation>
</comment>
<feature type="region of interest" description="Disordered" evidence="7">
    <location>
        <begin position="232"/>
        <end position="259"/>
    </location>
</feature>
<keyword evidence="4 6" id="KW-1133">Transmembrane helix</keyword>
<evidence type="ECO:0000256" key="6">
    <source>
        <dbReference type="RuleBase" id="RU365102"/>
    </source>
</evidence>
<name>A0A835W5Y6_CHLIN</name>
<dbReference type="GO" id="GO:0016020">
    <property type="term" value="C:membrane"/>
    <property type="evidence" value="ECO:0007669"/>
    <property type="project" value="UniProtKB-SubCell"/>
</dbReference>
<evidence type="ECO:0000256" key="2">
    <source>
        <dbReference type="ARBA" id="ARBA00009190"/>
    </source>
</evidence>
<feature type="compositionally biased region" description="Pro residues" evidence="7">
    <location>
        <begin position="242"/>
        <end position="252"/>
    </location>
</feature>
<reference evidence="8" key="1">
    <citation type="journal article" date="2020" name="bioRxiv">
        <title>Comparative genomics of Chlamydomonas.</title>
        <authorList>
            <person name="Craig R.J."/>
            <person name="Hasan A.R."/>
            <person name="Ness R.W."/>
            <person name="Keightley P.D."/>
        </authorList>
    </citation>
    <scope>NUCLEOTIDE SEQUENCE</scope>
    <source>
        <strain evidence="8">SAG 7.73</strain>
    </source>
</reference>